<keyword evidence="3" id="KW-1003">Cell membrane</keyword>
<organism evidence="9">
    <name type="scientific">marine metagenome</name>
    <dbReference type="NCBI Taxonomy" id="408172"/>
    <lineage>
        <taxon>unclassified sequences</taxon>
        <taxon>metagenomes</taxon>
        <taxon>ecological metagenomes</taxon>
    </lineage>
</organism>
<feature type="transmembrane region" description="Helical" evidence="7">
    <location>
        <begin position="270"/>
        <end position="289"/>
    </location>
</feature>
<dbReference type="InterPro" id="IPR050545">
    <property type="entry name" value="Mycobact_MmpL"/>
</dbReference>
<keyword evidence="5 7" id="KW-1133">Transmembrane helix</keyword>
<dbReference type="InterPro" id="IPR001036">
    <property type="entry name" value="Acrflvin-R"/>
</dbReference>
<feature type="transmembrane region" description="Helical" evidence="7">
    <location>
        <begin position="396"/>
        <end position="422"/>
    </location>
</feature>
<evidence type="ECO:0000256" key="4">
    <source>
        <dbReference type="ARBA" id="ARBA00022692"/>
    </source>
</evidence>
<feature type="transmembrane region" description="Helical" evidence="7">
    <location>
        <begin position="20"/>
        <end position="40"/>
    </location>
</feature>
<evidence type="ECO:0000256" key="3">
    <source>
        <dbReference type="ARBA" id="ARBA00022475"/>
    </source>
</evidence>
<evidence type="ECO:0000259" key="8">
    <source>
        <dbReference type="PROSITE" id="PS50156"/>
    </source>
</evidence>
<dbReference type="EMBL" id="UINC01003114">
    <property type="protein sequence ID" value="SVA03473.1"/>
    <property type="molecule type" value="Genomic_DNA"/>
</dbReference>
<protein>
    <recommendedName>
        <fullName evidence="8">SSD domain-containing protein</fullName>
    </recommendedName>
</protein>
<evidence type="ECO:0000256" key="5">
    <source>
        <dbReference type="ARBA" id="ARBA00022989"/>
    </source>
</evidence>
<dbReference type="PANTHER" id="PTHR33406">
    <property type="entry name" value="MEMBRANE PROTEIN MJ1562-RELATED"/>
    <property type="match status" value="1"/>
</dbReference>
<dbReference type="AlphaFoldDB" id="A0A381SQB8"/>
<feature type="transmembrane region" description="Helical" evidence="7">
    <location>
        <begin position="793"/>
        <end position="815"/>
    </location>
</feature>
<accession>A0A381SQB8</accession>
<dbReference type="GO" id="GO:0005886">
    <property type="term" value="C:plasma membrane"/>
    <property type="evidence" value="ECO:0007669"/>
    <property type="project" value="UniProtKB-SubCell"/>
</dbReference>
<feature type="domain" description="SSD" evidence="8">
    <location>
        <begin position="707"/>
        <end position="850"/>
    </location>
</feature>
<keyword evidence="4 7" id="KW-0812">Transmembrane</keyword>
<keyword evidence="6 7" id="KW-0472">Membrane</keyword>
<evidence type="ECO:0000256" key="1">
    <source>
        <dbReference type="ARBA" id="ARBA00004651"/>
    </source>
</evidence>
<name>A0A381SQB8_9ZZZZ</name>
<gene>
    <name evidence="9" type="ORF">METZ01_LOCUS56327</name>
</gene>
<dbReference type="Pfam" id="PF03176">
    <property type="entry name" value="MMPL"/>
    <property type="match status" value="2"/>
</dbReference>
<feature type="transmembrane region" description="Helical" evidence="7">
    <location>
        <begin position="296"/>
        <end position="316"/>
    </location>
</feature>
<dbReference type="SUPFAM" id="SSF82866">
    <property type="entry name" value="Multidrug efflux transporter AcrB transmembrane domain"/>
    <property type="match status" value="2"/>
</dbReference>
<dbReference type="GO" id="GO:0022857">
    <property type="term" value="F:transmembrane transporter activity"/>
    <property type="evidence" value="ECO:0007669"/>
    <property type="project" value="InterPro"/>
</dbReference>
<sequence>MTGSDAMTGRIADAFERLSVPILVVSLLLTVFLASVLIPLPAFTTDLSSFAPETDSDEAQERIQETMGTSSHLLYINVKPAVEEGSGDFLPNVLEMRALHQRADDHGRIQAYSEANGDFVSSQLNAAEILQRALEERNYSGPLSDFGDWRQMLEAVTDGEECEDALGSDEQTVATASFASSAMLHHDLDYGPVCDWLDTGEGNPTPTASSTMWLIEMSGDISNEERQAHATTIRAMLTSELDSGDSVLEYGVISDDLISNDINESTLDNLVWLILLAVLVVVILLALTFRSITMVVAPLTALLAALIWTYGTITLFGMRFSILEIAVAPVVLGLGIDYSIHLQRGYERAKDDSESAAEAWAKALMDLRMALSLAVVTTVFAFLANSFSPLPPLRTFGITLALGVASAFVASTVTVGAMHVVVERTTGSSTNRGLELESLANGAAKFQRGNAPLVLLTVAIITAGSVIVAQQGLDTSFELSDFLSEDDMEVMKVRNDLYDSYEVNALKSVYILVEPAEGESSFNNEGDLIDALRGVEDSLLRMPGVVVTEVPGTSSEWGSYDSIYRIIADAIEQDEGFGLAHNLEAFGEDVATTEDFQEGDLAIAIVALQSNDSIGEPLRGTTWAERTNQHVALTDDGKSIRYLRIRVDVEAETSAMVDEIVNELDVEAAIISVDTGGRAYVVGDLVLLSNVLSGLISSIISSTAISLTVSMLVLTLLTRRFGQSLLVILPVGLAGSWVVGAMAVLEINWNVLTIMITALTIGLGIDYSIHVWRRFEANRTAGMAIWPAMRDMYANTGAALLMSAGTTICGFMVLVLSPVPVIRDFGIVSSISVAFSLVLALLVLPGLLAAEVRTGSNGG</sequence>
<feature type="transmembrane region" description="Helical" evidence="7">
    <location>
        <begin position="370"/>
        <end position="390"/>
    </location>
</feature>
<reference evidence="9" key="1">
    <citation type="submission" date="2018-05" db="EMBL/GenBank/DDBJ databases">
        <authorList>
            <person name="Lanie J.A."/>
            <person name="Ng W.-L."/>
            <person name="Kazmierczak K.M."/>
            <person name="Andrzejewski T.M."/>
            <person name="Davidsen T.M."/>
            <person name="Wayne K.J."/>
            <person name="Tettelin H."/>
            <person name="Glass J.I."/>
            <person name="Rusch D."/>
            <person name="Podicherti R."/>
            <person name="Tsui H.-C.T."/>
            <person name="Winkler M.E."/>
        </authorList>
    </citation>
    <scope>NUCLEOTIDE SEQUENCE</scope>
</reference>
<feature type="domain" description="SSD" evidence="8">
    <location>
        <begin position="294"/>
        <end position="421"/>
    </location>
</feature>
<dbReference type="PANTHER" id="PTHR33406:SF6">
    <property type="entry name" value="MEMBRANE PROTEIN YDGH-RELATED"/>
    <property type="match status" value="1"/>
</dbReference>
<feature type="transmembrane region" description="Helical" evidence="7">
    <location>
        <begin position="827"/>
        <end position="850"/>
    </location>
</feature>
<comment type="subcellular location">
    <subcellularLocation>
        <location evidence="1">Cell membrane</location>
        <topology evidence="1">Multi-pass membrane protein</topology>
    </subcellularLocation>
</comment>
<feature type="transmembrane region" description="Helical" evidence="7">
    <location>
        <begin position="453"/>
        <end position="473"/>
    </location>
</feature>
<dbReference type="PROSITE" id="PS50156">
    <property type="entry name" value="SSD"/>
    <property type="match status" value="2"/>
</dbReference>
<evidence type="ECO:0000256" key="2">
    <source>
        <dbReference type="ARBA" id="ARBA00010157"/>
    </source>
</evidence>
<evidence type="ECO:0000313" key="9">
    <source>
        <dbReference type="EMBL" id="SVA03473.1"/>
    </source>
</evidence>
<dbReference type="Gene3D" id="1.20.1640.10">
    <property type="entry name" value="Multidrug efflux transporter AcrB transmembrane domain"/>
    <property type="match status" value="2"/>
</dbReference>
<feature type="transmembrane region" description="Helical" evidence="7">
    <location>
        <begin position="724"/>
        <end position="745"/>
    </location>
</feature>
<evidence type="ECO:0000256" key="6">
    <source>
        <dbReference type="ARBA" id="ARBA00023136"/>
    </source>
</evidence>
<evidence type="ECO:0000256" key="7">
    <source>
        <dbReference type="SAM" id="Phobius"/>
    </source>
</evidence>
<dbReference type="InterPro" id="IPR004869">
    <property type="entry name" value="MMPL_dom"/>
</dbReference>
<feature type="transmembrane region" description="Helical" evidence="7">
    <location>
        <begin position="322"/>
        <end position="340"/>
    </location>
</feature>
<feature type="transmembrane region" description="Helical" evidence="7">
    <location>
        <begin position="695"/>
        <end position="717"/>
    </location>
</feature>
<comment type="similarity">
    <text evidence="2">Belongs to the resistance-nodulation-cell division (RND) (TC 2.A.6) family. MmpL subfamily.</text>
</comment>
<feature type="transmembrane region" description="Helical" evidence="7">
    <location>
        <begin position="751"/>
        <end position="772"/>
    </location>
</feature>
<dbReference type="InterPro" id="IPR000731">
    <property type="entry name" value="SSD"/>
</dbReference>
<dbReference type="PRINTS" id="PR00702">
    <property type="entry name" value="ACRIFLAVINRP"/>
</dbReference>
<proteinExistence type="inferred from homology"/>